<evidence type="ECO:0000256" key="1">
    <source>
        <dbReference type="SAM" id="Phobius"/>
    </source>
</evidence>
<reference evidence="2 3" key="1">
    <citation type="submission" date="2019-03" db="EMBL/GenBank/DDBJ databases">
        <title>Genomics of glacier-inhabiting Cryobacterium strains.</title>
        <authorList>
            <person name="Liu Q."/>
            <person name="Xin Y.-H."/>
        </authorList>
    </citation>
    <scope>NUCLEOTIDE SEQUENCE [LARGE SCALE GENOMIC DNA]</scope>
    <source>
        <strain evidence="2 3">TMT2-48-2</strain>
    </source>
</reference>
<protein>
    <recommendedName>
        <fullName evidence="4">Multidrug ABC transporter ATPase</fullName>
    </recommendedName>
</protein>
<keyword evidence="3" id="KW-1185">Reference proteome</keyword>
<keyword evidence="1" id="KW-0812">Transmembrane</keyword>
<feature type="transmembrane region" description="Helical" evidence="1">
    <location>
        <begin position="52"/>
        <end position="77"/>
    </location>
</feature>
<comment type="caution">
    <text evidence="2">The sequence shown here is derived from an EMBL/GenBank/DDBJ whole genome shotgun (WGS) entry which is preliminary data.</text>
</comment>
<accession>A0A4V3IIL4</accession>
<dbReference type="RefSeq" id="WP_134369094.1">
    <property type="nucleotide sequence ID" value="NZ_SOGN01000024.1"/>
</dbReference>
<keyword evidence="1" id="KW-1133">Transmembrane helix</keyword>
<keyword evidence="1" id="KW-0472">Membrane</keyword>
<evidence type="ECO:0008006" key="4">
    <source>
        <dbReference type="Google" id="ProtNLM"/>
    </source>
</evidence>
<feature type="transmembrane region" description="Helical" evidence="1">
    <location>
        <begin position="15"/>
        <end position="40"/>
    </location>
</feature>
<organism evidence="2 3">
    <name type="scientific">Cryobacterium cheniae</name>
    <dbReference type="NCBI Taxonomy" id="1259262"/>
    <lineage>
        <taxon>Bacteria</taxon>
        <taxon>Bacillati</taxon>
        <taxon>Actinomycetota</taxon>
        <taxon>Actinomycetes</taxon>
        <taxon>Micrococcales</taxon>
        <taxon>Microbacteriaceae</taxon>
        <taxon>Cryobacterium</taxon>
    </lineage>
</organism>
<evidence type="ECO:0000313" key="3">
    <source>
        <dbReference type="Proteomes" id="UP000298433"/>
    </source>
</evidence>
<dbReference type="OrthoDB" id="4990996at2"/>
<dbReference type="AlphaFoldDB" id="A0A4V3IIL4"/>
<proteinExistence type="predicted"/>
<gene>
    <name evidence="2" type="ORF">E3T23_03845</name>
</gene>
<sequence>MTNQPPHAANRLERILAYMVAGVVGLSILAFLAVILGTAAGAGADNGFGQGVWPAVLALPLFGLPLGFVLIIILMVMSGMRRTREARQNKE</sequence>
<dbReference type="Proteomes" id="UP000298433">
    <property type="component" value="Unassembled WGS sequence"/>
</dbReference>
<evidence type="ECO:0000313" key="2">
    <source>
        <dbReference type="EMBL" id="TFC82577.1"/>
    </source>
</evidence>
<dbReference type="EMBL" id="SOGN01000024">
    <property type="protein sequence ID" value="TFC82577.1"/>
    <property type="molecule type" value="Genomic_DNA"/>
</dbReference>
<name>A0A4V3IIL4_9MICO</name>